<dbReference type="Proteomes" id="UP001321014">
    <property type="component" value="Unassembled WGS sequence"/>
</dbReference>
<comment type="subcellular location">
    <subcellularLocation>
        <location evidence="1">Membrane</location>
    </subcellularLocation>
</comment>
<keyword evidence="8" id="KW-1185">Reference proteome</keyword>
<feature type="transmembrane region" description="Helical" evidence="5">
    <location>
        <begin position="95"/>
        <end position="115"/>
    </location>
</feature>
<evidence type="ECO:0000256" key="5">
    <source>
        <dbReference type="SAM" id="Phobius"/>
    </source>
</evidence>
<feature type="transmembrane region" description="Helical" evidence="5">
    <location>
        <begin position="20"/>
        <end position="37"/>
    </location>
</feature>
<evidence type="ECO:0000259" key="6">
    <source>
        <dbReference type="Pfam" id="PF04116"/>
    </source>
</evidence>
<dbReference type="EMBL" id="JAOVQN010000036">
    <property type="protein sequence ID" value="MCU9840373.1"/>
    <property type="molecule type" value="Genomic_DNA"/>
</dbReference>
<dbReference type="PANTHER" id="PTHR11863">
    <property type="entry name" value="STEROL DESATURASE"/>
    <property type="match status" value="1"/>
</dbReference>
<reference evidence="7 8" key="1">
    <citation type="submission" date="2022-10" db="EMBL/GenBank/DDBJ databases">
        <title>Ruegeria sp. nov., isolated from ocean surface water.</title>
        <authorList>
            <person name="He W."/>
            <person name="Wang L."/>
            <person name="Zhang D.-F."/>
        </authorList>
    </citation>
    <scope>NUCLEOTIDE SEQUENCE [LARGE SCALE GENOMIC DNA]</scope>
    <source>
        <strain evidence="7 8">WL0004</strain>
    </source>
</reference>
<proteinExistence type="predicted"/>
<evidence type="ECO:0000256" key="3">
    <source>
        <dbReference type="ARBA" id="ARBA00022989"/>
    </source>
</evidence>
<comment type="caution">
    <text evidence="7">The sequence shown here is derived from an EMBL/GenBank/DDBJ whole genome shotgun (WGS) entry which is preliminary data.</text>
</comment>
<accession>A0ABT2X2R4</accession>
<evidence type="ECO:0000313" key="7">
    <source>
        <dbReference type="EMBL" id="MCU9840373.1"/>
    </source>
</evidence>
<keyword evidence="4 5" id="KW-0472">Membrane</keyword>
<evidence type="ECO:0000256" key="4">
    <source>
        <dbReference type="ARBA" id="ARBA00023136"/>
    </source>
</evidence>
<evidence type="ECO:0000313" key="8">
    <source>
        <dbReference type="Proteomes" id="UP001321014"/>
    </source>
</evidence>
<dbReference type="InterPro" id="IPR050307">
    <property type="entry name" value="Sterol_Desaturase_Related"/>
</dbReference>
<gene>
    <name evidence="7" type="ORF">OEZ49_21700</name>
</gene>
<protein>
    <submittedName>
        <fullName evidence="7">Sterol desaturase family protein</fullName>
    </submittedName>
</protein>
<name>A0ABT2X2R4_9RHOB</name>
<sequence length="262" mass="30887">MDTELIRFVIEESLRIVQRYLFFAAGAFGLFYLLLRRPMWPRKIQKRWPRLTDHGRDLIFSMISVGIFAVISSLIFFVFLDHTNIYGGSLGSRGWGYLALTFVWMLALHDTYFYWVHRLMHTRVLYRHVHLVHHRSTNPSPWTAYAFHPIEAVLEVGILPIIAFSLPVHWAAVMYFFIFQIAYNVYGHLGFELCPRGFNKHWLGRWINTSVAHNQHHGRFTGNYGLYFLFWDRMMGTLRSDYDATYEVTTNAKKADTVTVPR</sequence>
<keyword evidence="3 5" id="KW-1133">Transmembrane helix</keyword>
<keyword evidence="2 5" id="KW-0812">Transmembrane</keyword>
<dbReference type="Pfam" id="PF04116">
    <property type="entry name" value="FA_hydroxylase"/>
    <property type="match status" value="1"/>
</dbReference>
<evidence type="ECO:0000256" key="1">
    <source>
        <dbReference type="ARBA" id="ARBA00004370"/>
    </source>
</evidence>
<feature type="domain" description="Fatty acid hydroxylase" evidence="6">
    <location>
        <begin position="103"/>
        <end position="237"/>
    </location>
</feature>
<organism evidence="7 8">
    <name type="scientific">Ruegeria marisflavi</name>
    <dbReference type="NCBI Taxonomy" id="2984152"/>
    <lineage>
        <taxon>Bacteria</taxon>
        <taxon>Pseudomonadati</taxon>
        <taxon>Pseudomonadota</taxon>
        <taxon>Alphaproteobacteria</taxon>
        <taxon>Rhodobacterales</taxon>
        <taxon>Roseobacteraceae</taxon>
        <taxon>Ruegeria</taxon>
    </lineage>
</organism>
<feature type="transmembrane region" description="Helical" evidence="5">
    <location>
        <begin position="58"/>
        <end position="80"/>
    </location>
</feature>
<evidence type="ECO:0000256" key="2">
    <source>
        <dbReference type="ARBA" id="ARBA00022692"/>
    </source>
</evidence>
<dbReference type="InterPro" id="IPR006694">
    <property type="entry name" value="Fatty_acid_hydroxylase"/>
</dbReference>